<sequence length="166" mass="18576">MEVRTLLFRWMWNARAINDWETDVTKSRDPQMVVAGHPRRMGDATPTNCTGQGRKIGYYGLAYAVLSAIQKIPENDDSRVETINSATEDLFSQHTRCPPRSWWVIAVVTEMIILIEVGMAVMMSSTVPTVGVGCRSGLYIAYGLLSFLQSAKASSFHVEVCERNRS</sequence>
<reference evidence="2" key="1">
    <citation type="submission" date="2023-06" db="EMBL/GenBank/DDBJ databases">
        <title>Genome-scale phylogeny and comparative genomics of the fungal order Sordariales.</title>
        <authorList>
            <consortium name="Lawrence Berkeley National Laboratory"/>
            <person name="Hensen N."/>
            <person name="Bonometti L."/>
            <person name="Westerberg I."/>
            <person name="Brannstrom I.O."/>
            <person name="Guillou S."/>
            <person name="Cros-Aarteil S."/>
            <person name="Calhoun S."/>
            <person name="Haridas S."/>
            <person name="Kuo A."/>
            <person name="Mondo S."/>
            <person name="Pangilinan J."/>
            <person name="Riley R."/>
            <person name="Labutti K."/>
            <person name="Andreopoulos B."/>
            <person name="Lipzen A."/>
            <person name="Chen C."/>
            <person name="Yanf M."/>
            <person name="Daum C."/>
            <person name="Ng V."/>
            <person name="Clum A."/>
            <person name="Steindorff A."/>
            <person name="Ohm R."/>
            <person name="Martin F."/>
            <person name="Silar P."/>
            <person name="Natvig D."/>
            <person name="Lalanne C."/>
            <person name="Gautier V."/>
            <person name="Ament-Velasquez S.L."/>
            <person name="Kruys A."/>
            <person name="Hutchinson M.I."/>
            <person name="Powell A.J."/>
            <person name="Barry K."/>
            <person name="Miller A.N."/>
            <person name="Grigoriev I.V."/>
            <person name="Debuchy R."/>
            <person name="Gladieux P."/>
            <person name="Thoren M.H."/>
            <person name="Johannesson H."/>
        </authorList>
    </citation>
    <scope>NUCLEOTIDE SEQUENCE</scope>
    <source>
        <strain evidence="2">CBS 606.72</strain>
    </source>
</reference>
<evidence type="ECO:0000313" key="3">
    <source>
        <dbReference type="Proteomes" id="UP001175000"/>
    </source>
</evidence>
<evidence type="ECO:0000256" key="1">
    <source>
        <dbReference type="SAM" id="Phobius"/>
    </source>
</evidence>
<organism evidence="2 3">
    <name type="scientific">Immersiella caudata</name>
    <dbReference type="NCBI Taxonomy" id="314043"/>
    <lineage>
        <taxon>Eukaryota</taxon>
        <taxon>Fungi</taxon>
        <taxon>Dikarya</taxon>
        <taxon>Ascomycota</taxon>
        <taxon>Pezizomycotina</taxon>
        <taxon>Sordariomycetes</taxon>
        <taxon>Sordariomycetidae</taxon>
        <taxon>Sordariales</taxon>
        <taxon>Lasiosphaeriaceae</taxon>
        <taxon>Immersiella</taxon>
    </lineage>
</organism>
<gene>
    <name evidence="2" type="ORF">B0T14DRAFT_603810</name>
</gene>
<protein>
    <submittedName>
        <fullName evidence="2">Uncharacterized protein</fullName>
    </submittedName>
</protein>
<proteinExistence type="predicted"/>
<keyword evidence="1" id="KW-0812">Transmembrane</keyword>
<feature type="transmembrane region" description="Helical" evidence="1">
    <location>
        <begin position="102"/>
        <end position="123"/>
    </location>
</feature>
<keyword evidence="1" id="KW-1133">Transmembrane helix</keyword>
<accession>A0AA40BZV5</accession>
<evidence type="ECO:0000313" key="2">
    <source>
        <dbReference type="EMBL" id="KAK0620166.1"/>
    </source>
</evidence>
<name>A0AA40BZV5_9PEZI</name>
<keyword evidence="1" id="KW-0472">Membrane</keyword>
<comment type="caution">
    <text evidence="2">The sequence shown here is derived from an EMBL/GenBank/DDBJ whole genome shotgun (WGS) entry which is preliminary data.</text>
</comment>
<dbReference type="EMBL" id="JAULSU010000004">
    <property type="protein sequence ID" value="KAK0620166.1"/>
    <property type="molecule type" value="Genomic_DNA"/>
</dbReference>
<dbReference type="AlphaFoldDB" id="A0AA40BZV5"/>
<keyword evidence="3" id="KW-1185">Reference proteome</keyword>
<dbReference type="Proteomes" id="UP001175000">
    <property type="component" value="Unassembled WGS sequence"/>
</dbReference>